<gene>
    <name evidence="1" type="ORF">E2C01_093043</name>
</gene>
<dbReference type="EMBL" id="VSRR010111142">
    <property type="protein sequence ID" value="MPC97716.1"/>
    <property type="molecule type" value="Genomic_DNA"/>
</dbReference>
<dbReference type="Proteomes" id="UP000324222">
    <property type="component" value="Unassembled WGS sequence"/>
</dbReference>
<protein>
    <submittedName>
        <fullName evidence="1">Uncharacterized protein</fullName>
    </submittedName>
</protein>
<organism evidence="1 2">
    <name type="scientific">Portunus trituberculatus</name>
    <name type="common">Swimming crab</name>
    <name type="synonym">Neptunus trituberculatus</name>
    <dbReference type="NCBI Taxonomy" id="210409"/>
    <lineage>
        <taxon>Eukaryota</taxon>
        <taxon>Metazoa</taxon>
        <taxon>Ecdysozoa</taxon>
        <taxon>Arthropoda</taxon>
        <taxon>Crustacea</taxon>
        <taxon>Multicrustacea</taxon>
        <taxon>Malacostraca</taxon>
        <taxon>Eumalacostraca</taxon>
        <taxon>Eucarida</taxon>
        <taxon>Decapoda</taxon>
        <taxon>Pleocyemata</taxon>
        <taxon>Brachyura</taxon>
        <taxon>Eubrachyura</taxon>
        <taxon>Portunoidea</taxon>
        <taxon>Portunidae</taxon>
        <taxon>Portuninae</taxon>
        <taxon>Portunus</taxon>
    </lineage>
</organism>
<dbReference type="AlphaFoldDB" id="A0A5B7JTU7"/>
<evidence type="ECO:0000313" key="1">
    <source>
        <dbReference type="EMBL" id="MPC97716.1"/>
    </source>
</evidence>
<reference evidence="1 2" key="1">
    <citation type="submission" date="2019-05" db="EMBL/GenBank/DDBJ databases">
        <title>Another draft genome of Portunus trituberculatus and its Hox gene families provides insights of decapod evolution.</title>
        <authorList>
            <person name="Jeong J.-H."/>
            <person name="Song I."/>
            <person name="Kim S."/>
            <person name="Choi T."/>
            <person name="Kim D."/>
            <person name="Ryu S."/>
            <person name="Kim W."/>
        </authorList>
    </citation>
    <scope>NUCLEOTIDE SEQUENCE [LARGE SCALE GENOMIC DNA]</scope>
    <source>
        <tissue evidence="1">Muscle</tissue>
    </source>
</reference>
<accession>A0A5B7JTU7</accession>
<proteinExistence type="predicted"/>
<keyword evidence="2" id="KW-1185">Reference proteome</keyword>
<evidence type="ECO:0000313" key="2">
    <source>
        <dbReference type="Proteomes" id="UP000324222"/>
    </source>
</evidence>
<sequence>MCFPLLISPHHITSSRLISPSPHFTSPCLALPAHSFPSGG</sequence>
<comment type="caution">
    <text evidence="1">The sequence shown here is derived from an EMBL/GenBank/DDBJ whole genome shotgun (WGS) entry which is preliminary data.</text>
</comment>
<name>A0A5B7JTU7_PORTR</name>